<evidence type="ECO:0000313" key="2">
    <source>
        <dbReference type="Proteomes" id="UP000036513"/>
    </source>
</evidence>
<organism evidence="1 2">
    <name type="scientific">Mycolicibacterium chlorophenolicum</name>
    <dbReference type="NCBI Taxonomy" id="37916"/>
    <lineage>
        <taxon>Bacteria</taxon>
        <taxon>Bacillati</taxon>
        <taxon>Actinomycetota</taxon>
        <taxon>Actinomycetes</taxon>
        <taxon>Mycobacteriales</taxon>
        <taxon>Mycobacteriaceae</taxon>
        <taxon>Mycolicibacterium</taxon>
    </lineage>
</organism>
<evidence type="ECO:0008006" key="3">
    <source>
        <dbReference type="Google" id="ProtNLM"/>
    </source>
</evidence>
<dbReference type="Proteomes" id="UP000036513">
    <property type="component" value="Unassembled WGS sequence"/>
</dbReference>
<reference evidence="1 2" key="1">
    <citation type="journal article" date="2015" name="Genome Biol. Evol.">
        <title>Characterization of Three Mycobacterium spp. with Potential Use in Bioremediation by Genome Sequencing and Comparative Genomics.</title>
        <authorList>
            <person name="Das S."/>
            <person name="Pettersson B.M."/>
            <person name="Behra P.R."/>
            <person name="Ramesh M."/>
            <person name="Dasgupta S."/>
            <person name="Bhattacharya A."/>
            <person name="Kirsebom L.A."/>
        </authorList>
    </citation>
    <scope>NUCLEOTIDE SEQUENCE [LARGE SCALE GENOMIC DNA]</scope>
    <source>
        <strain evidence="1 2">DSM 43826</strain>
    </source>
</reference>
<dbReference type="Gene3D" id="3.30.1330.30">
    <property type="match status" value="1"/>
</dbReference>
<sequence>MTTEHLRALAGAPGPFVSLYLDGTGDTRDDAARWGAIREHLEDCRVSGRTIEAVERAVLTHQPRQHRRGHAVIAGGEGVLVDEPLVSPPSVTVLRVSDYPYVLPLLSAEAARPPYLFAAVDHLGADLTVHRDRAVDHETVQGEGFPVHKPASAGWKGWGDMQHSTEEAVRMNVRAIVDRITELADRTRAELVFVCGEVRSRSDVLSELPHRIATRVVSLPARAEGGRADEREFADLLDTEIARRSRDRVAMVVARYQSETGRESGLAVQGLPAVCTALRDGAVETLIIGDLGNATLVTGDDPTAVAPDADALSQFGEAPRRVALADEVLPFVAIATDAAVVIADQDLAVADGVAAVLRYPQTDALSTITDHAENR</sequence>
<protein>
    <recommendedName>
        <fullName evidence="3">Peptide chain release factor 1</fullName>
    </recommendedName>
</protein>
<dbReference type="InterPro" id="IPR029064">
    <property type="entry name" value="Ribosomal_eL30-like_sf"/>
</dbReference>
<keyword evidence="2" id="KW-1185">Reference proteome</keyword>
<name>A0A0J6YEY6_9MYCO</name>
<dbReference type="SMR" id="A0A0J6YEY6"/>
<accession>A0A0J6YEY6</accession>
<comment type="caution">
    <text evidence="1">The sequence shown here is derived from an EMBL/GenBank/DDBJ whole genome shotgun (WGS) entry which is preliminary data.</text>
</comment>
<dbReference type="RefSeq" id="WP_048471829.1">
    <property type="nucleotide sequence ID" value="NZ_JYNL01000054.1"/>
</dbReference>
<dbReference type="InterPro" id="IPR040701">
    <property type="entry name" value="Bact_RF_family2"/>
</dbReference>
<dbReference type="EMBL" id="JYNL01000054">
    <property type="protein sequence ID" value="KMO71411.1"/>
    <property type="molecule type" value="Genomic_DNA"/>
</dbReference>
<proteinExistence type="predicted"/>
<dbReference type="STRING" id="37916.MCHLDSM_04493"/>
<dbReference type="PATRIC" id="fig|37916.4.peg.4474"/>
<gene>
    <name evidence="1" type="ORF">MCHLDSM_04493</name>
</gene>
<dbReference type="AlphaFoldDB" id="A0A0J6YEY6"/>
<evidence type="ECO:0000313" key="1">
    <source>
        <dbReference type="EMBL" id="KMO71411.1"/>
    </source>
</evidence>
<dbReference type="Pfam" id="PF18844">
    <property type="entry name" value="baeRF_family2"/>
    <property type="match status" value="1"/>
</dbReference>